<dbReference type="InterPro" id="IPR011004">
    <property type="entry name" value="Trimer_LpxA-like_sf"/>
</dbReference>
<feature type="active site" description="Proton acceptor" evidence="4">
    <location>
        <position position="134"/>
    </location>
</feature>
<dbReference type="Gene3D" id="3.40.50.20">
    <property type="match status" value="1"/>
</dbReference>
<dbReference type="NCBIfam" id="TIGR03570">
    <property type="entry name" value="NeuD_NnaD"/>
    <property type="match status" value="1"/>
</dbReference>
<dbReference type="PANTHER" id="PTHR43300">
    <property type="entry name" value="ACETYLTRANSFERASE"/>
    <property type="match status" value="1"/>
</dbReference>
<feature type="domain" description="PglD N-terminal" evidence="6">
    <location>
        <begin position="3"/>
        <end position="73"/>
    </location>
</feature>
<evidence type="ECO:0000256" key="4">
    <source>
        <dbReference type="PIRSR" id="PIRSR620019-1"/>
    </source>
</evidence>
<keyword evidence="2 7" id="KW-0808">Transferase</keyword>
<organism evidence="7 8">
    <name type="scientific">Pseudomonas berkeleyensis</name>
    <dbReference type="NCBI Taxonomy" id="2726956"/>
    <lineage>
        <taxon>Bacteria</taxon>
        <taxon>Pseudomonadati</taxon>
        <taxon>Pseudomonadota</taxon>
        <taxon>Gammaproteobacteria</taxon>
        <taxon>Pseudomonadales</taxon>
        <taxon>Pseudomonadaceae</taxon>
        <taxon>Pseudomonas</taxon>
    </lineage>
</organism>
<keyword evidence="3" id="KW-0677">Repeat</keyword>
<dbReference type="AlphaFoldDB" id="A0A7G5DHZ3"/>
<evidence type="ECO:0000313" key="8">
    <source>
        <dbReference type="Proteomes" id="UP000515276"/>
    </source>
</evidence>
<name>A0A7G5DHZ3_9PSED</name>
<feature type="site" description="Increases basicity of active site His" evidence="4">
    <location>
        <position position="135"/>
    </location>
</feature>
<feature type="binding site" evidence="5">
    <location>
        <position position="143"/>
    </location>
    <ligand>
        <name>acetyl-CoA</name>
        <dbReference type="ChEBI" id="CHEBI:57288"/>
    </ligand>
</feature>
<gene>
    <name evidence="7" type="ORF">HS968_15100</name>
</gene>
<evidence type="ECO:0000259" key="6">
    <source>
        <dbReference type="Pfam" id="PF17836"/>
    </source>
</evidence>
<dbReference type="Proteomes" id="UP000515276">
    <property type="component" value="Chromosome"/>
</dbReference>
<reference evidence="7 8" key="1">
    <citation type="journal article" date="2020" name="G3 (Bethesda)">
        <title>CeMbio - The Caenorhabditis elegans Microbiome Resource.</title>
        <authorList>
            <person name="Dirksen P."/>
            <person name="Assie A."/>
            <person name="Zimmermann J."/>
            <person name="Zhang F."/>
            <person name="Tietje A.M."/>
            <person name="Marsh S.A."/>
            <person name="Felix M.A."/>
            <person name="Shapira M."/>
            <person name="Kaleta C."/>
            <person name="Schulenburg H."/>
            <person name="Samuel B."/>
        </authorList>
    </citation>
    <scope>NUCLEOTIDE SEQUENCE [LARGE SCALE GENOMIC DNA]</scope>
    <source>
        <strain evidence="7 8">MSPm1</strain>
    </source>
</reference>
<feature type="binding site" evidence="5">
    <location>
        <begin position="10"/>
        <end position="12"/>
    </location>
    <ligand>
        <name>substrate</name>
    </ligand>
</feature>
<dbReference type="InterPro" id="IPR018357">
    <property type="entry name" value="Hexapep_transf_CS"/>
</dbReference>
<protein>
    <submittedName>
        <fullName evidence="7">Acetyltransferase</fullName>
    </submittedName>
</protein>
<dbReference type="SUPFAM" id="SSF51161">
    <property type="entry name" value="Trimeric LpxA-like enzymes"/>
    <property type="match status" value="1"/>
</dbReference>
<dbReference type="Pfam" id="PF17836">
    <property type="entry name" value="PglD_N"/>
    <property type="match status" value="1"/>
</dbReference>
<evidence type="ECO:0000256" key="2">
    <source>
        <dbReference type="ARBA" id="ARBA00022679"/>
    </source>
</evidence>
<sequence>MKRLAILGASGHGKVAADLAELCGWDVSFFDDAFPEVRSNGAWSVEGDLADLLKQGRHFDAAIVAIGHNRTRLAKLALIRETGLRLATLIHPSASISRHSVLGAGCVVFAGVVINAFARVGEGCILNTMCSVDHDCVLGDGVHVSPGANLAGGVVVGEAAWVGIGASVRQLARIGADAIVGAGAAVIGDVVEGTTVVGVPARDM</sequence>
<comment type="similarity">
    <text evidence="1">Belongs to the transferase hexapeptide repeat family.</text>
</comment>
<feature type="binding site" evidence="5">
    <location>
        <position position="67"/>
    </location>
    <ligand>
        <name>substrate</name>
    </ligand>
</feature>
<evidence type="ECO:0000313" key="7">
    <source>
        <dbReference type="EMBL" id="QMV61368.1"/>
    </source>
</evidence>
<dbReference type="PROSITE" id="PS00101">
    <property type="entry name" value="HEXAPEP_TRANSFERASES"/>
    <property type="match status" value="1"/>
</dbReference>
<evidence type="ECO:0000256" key="3">
    <source>
        <dbReference type="ARBA" id="ARBA00022737"/>
    </source>
</evidence>
<dbReference type="PANTHER" id="PTHR43300:SF7">
    <property type="entry name" value="UDP-N-ACETYLBACILLOSAMINE N-ACETYLTRANSFERASE"/>
    <property type="match status" value="1"/>
</dbReference>
<dbReference type="InterPro" id="IPR020019">
    <property type="entry name" value="AcTrfase_PglD-like"/>
</dbReference>
<evidence type="ECO:0000256" key="1">
    <source>
        <dbReference type="ARBA" id="ARBA00007274"/>
    </source>
</evidence>
<dbReference type="InterPro" id="IPR041561">
    <property type="entry name" value="PglD_N"/>
</dbReference>
<accession>A0A7G5DHZ3</accession>
<dbReference type="EMBL" id="CP059139">
    <property type="protein sequence ID" value="QMV61368.1"/>
    <property type="molecule type" value="Genomic_DNA"/>
</dbReference>
<dbReference type="CDD" id="cd03360">
    <property type="entry name" value="LbH_AT_putative"/>
    <property type="match status" value="1"/>
</dbReference>
<dbReference type="Gene3D" id="2.160.10.10">
    <property type="entry name" value="Hexapeptide repeat proteins"/>
    <property type="match status" value="1"/>
</dbReference>
<proteinExistence type="inferred from homology"/>
<evidence type="ECO:0000256" key="5">
    <source>
        <dbReference type="PIRSR" id="PIRSR620019-2"/>
    </source>
</evidence>
<keyword evidence="8" id="KW-1185">Reference proteome</keyword>
<dbReference type="GO" id="GO:0016740">
    <property type="term" value="F:transferase activity"/>
    <property type="evidence" value="ECO:0007669"/>
    <property type="project" value="UniProtKB-KW"/>
</dbReference>
<dbReference type="InterPro" id="IPR050179">
    <property type="entry name" value="Trans_hexapeptide_repeat"/>
</dbReference>
<dbReference type="RefSeq" id="WP_182366867.1">
    <property type="nucleotide sequence ID" value="NZ_CP059139.1"/>
</dbReference>
<feature type="binding site" evidence="5">
    <location>
        <position position="164"/>
    </location>
    <ligand>
        <name>acetyl-CoA</name>
        <dbReference type="ChEBI" id="CHEBI:57288"/>
    </ligand>
</feature>